<comment type="caution">
    <text evidence="1">The sequence shown here is derived from an EMBL/GenBank/DDBJ whole genome shotgun (WGS) entry which is preliminary data.</text>
</comment>
<evidence type="ECO:0000313" key="2">
    <source>
        <dbReference type="Proteomes" id="UP000593573"/>
    </source>
</evidence>
<protein>
    <submittedName>
        <fullName evidence="1">Uncharacterized protein</fullName>
    </submittedName>
</protein>
<accession>A0A7J8U6D6</accession>
<dbReference type="Proteomes" id="UP000593573">
    <property type="component" value="Unassembled WGS sequence"/>
</dbReference>
<proteinExistence type="predicted"/>
<name>A0A7J8U6D6_9ROSI</name>
<organism evidence="1 2">
    <name type="scientific">Gossypium klotzschianum</name>
    <dbReference type="NCBI Taxonomy" id="34286"/>
    <lineage>
        <taxon>Eukaryota</taxon>
        <taxon>Viridiplantae</taxon>
        <taxon>Streptophyta</taxon>
        <taxon>Embryophyta</taxon>
        <taxon>Tracheophyta</taxon>
        <taxon>Spermatophyta</taxon>
        <taxon>Magnoliopsida</taxon>
        <taxon>eudicotyledons</taxon>
        <taxon>Gunneridae</taxon>
        <taxon>Pentapetalae</taxon>
        <taxon>rosids</taxon>
        <taxon>malvids</taxon>
        <taxon>Malvales</taxon>
        <taxon>Malvaceae</taxon>
        <taxon>Malvoideae</taxon>
        <taxon>Gossypium</taxon>
    </lineage>
</organism>
<dbReference type="AlphaFoldDB" id="A0A7J8U6D6"/>
<reference evidence="1 2" key="1">
    <citation type="journal article" date="2019" name="Genome Biol. Evol.">
        <title>Insights into the evolution of the New World diploid cottons (Gossypium, subgenus Houzingenia) based on genome sequencing.</title>
        <authorList>
            <person name="Grover C.E."/>
            <person name="Arick M.A. 2nd"/>
            <person name="Thrash A."/>
            <person name="Conover J.L."/>
            <person name="Sanders W.S."/>
            <person name="Peterson D.G."/>
            <person name="Frelichowski J.E."/>
            <person name="Scheffler J.A."/>
            <person name="Scheffler B.E."/>
            <person name="Wendel J.F."/>
        </authorList>
    </citation>
    <scope>NUCLEOTIDE SEQUENCE [LARGE SCALE GENOMIC DNA]</scope>
    <source>
        <strain evidence="1">57</strain>
        <tissue evidence="1">Leaf</tissue>
    </source>
</reference>
<evidence type="ECO:0000313" key="1">
    <source>
        <dbReference type="EMBL" id="MBA0645943.1"/>
    </source>
</evidence>
<keyword evidence="2" id="KW-1185">Reference proteome</keyword>
<dbReference type="EMBL" id="JABFAB010000004">
    <property type="protein sequence ID" value="MBA0645943.1"/>
    <property type="molecule type" value="Genomic_DNA"/>
</dbReference>
<gene>
    <name evidence="1" type="ORF">Goklo_013970</name>
</gene>
<sequence>MYCQILNMIPQDLVLFK</sequence>